<dbReference type="Proteomes" id="UP000480122">
    <property type="component" value="Unassembled WGS sequence"/>
</dbReference>
<proteinExistence type="predicted"/>
<dbReference type="OrthoDB" id="3405809at2"/>
<keyword evidence="3" id="KW-1185">Reference proteome</keyword>
<organism evidence="2 3">
    <name type="scientific">Agromyces luteolus</name>
    <dbReference type="NCBI Taxonomy" id="88373"/>
    <lineage>
        <taxon>Bacteria</taxon>
        <taxon>Bacillati</taxon>
        <taxon>Actinomycetota</taxon>
        <taxon>Actinomycetes</taxon>
        <taxon>Micrococcales</taxon>
        <taxon>Microbacteriaceae</taxon>
        <taxon>Agromyces</taxon>
    </lineage>
</organism>
<protein>
    <recommendedName>
        <fullName evidence="1">Thoeris protein ThsA Macro domain-containing protein</fullName>
    </recommendedName>
</protein>
<name>A0A7C9LXM1_9MICO</name>
<evidence type="ECO:0000259" key="1">
    <source>
        <dbReference type="Pfam" id="PF20016"/>
    </source>
</evidence>
<gene>
    <name evidence="2" type="ORF">GLX25_03450</name>
</gene>
<feature type="domain" description="Thoeris protein ThsA Macro" evidence="1">
    <location>
        <begin position="2"/>
        <end position="177"/>
    </location>
</feature>
<dbReference type="AlphaFoldDB" id="A0A7C9LXM1"/>
<comment type="caution">
    <text evidence="2">The sequence shown here is derived from an EMBL/GenBank/DDBJ whole genome shotgun (WGS) entry which is preliminary data.</text>
</comment>
<dbReference type="EMBL" id="WODA01000004">
    <property type="protein sequence ID" value="MUN06173.1"/>
    <property type="molecule type" value="Genomic_DNA"/>
</dbReference>
<evidence type="ECO:0000313" key="3">
    <source>
        <dbReference type="Proteomes" id="UP000480122"/>
    </source>
</evidence>
<dbReference type="RefSeq" id="WP_155840814.1">
    <property type="nucleotide sequence ID" value="NZ_BAAAIA010000006.1"/>
</dbReference>
<evidence type="ECO:0000313" key="2">
    <source>
        <dbReference type="EMBL" id="MUN06173.1"/>
    </source>
</evidence>
<dbReference type="Pfam" id="PF20016">
    <property type="entry name" value="ThsA_Macro"/>
    <property type="match status" value="1"/>
</dbReference>
<dbReference type="InterPro" id="IPR045535">
    <property type="entry name" value="ThsA_Macro"/>
</dbReference>
<sequence>MRGDLLEQPDSHLVIGVSDTFDTASPYIATSSVQGQFLQRVYGNDIAKLDEDIETQLATATPIGTIAGKLGKSVRYPLGTTIALRSNARRYFLVAYTLMDAKSTASTTTDGVWNSLSELWKVVRSESNGGRVCIPMIGGGQSKLSPVLPSVDSVRFIALSFILASRTQKVCDELVIVAPPKQYDALDHLEIQAFLNSLRPSR</sequence>
<reference evidence="2 3" key="1">
    <citation type="submission" date="2019-11" db="EMBL/GenBank/DDBJ databases">
        <title>Agromyces kandeliae sp. nov., isolated from mangrove soil.</title>
        <authorList>
            <person name="Wang R."/>
        </authorList>
    </citation>
    <scope>NUCLEOTIDE SEQUENCE [LARGE SCALE GENOMIC DNA]</scope>
    <source>
        <strain evidence="2 3">JCM 11431</strain>
    </source>
</reference>
<accession>A0A7C9LXM1</accession>